<dbReference type="AlphaFoldDB" id="A0A0B6XUL9"/>
<dbReference type="EMBL" id="HACG01000857">
    <property type="protein sequence ID" value="CEK47722.1"/>
    <property type="molecule type" value="Transcribed_RNA"/>
</dbReference>
<name>A0A0B6XUL9_9EUPU</name>
<reference evidence="1" key="1">
    <citation type="submission" date="2014-12" db="EMBL/GenBank/DDBJ databases">
        <title>Insight into the proteome of Arion vulgaris.</title>
        <authorList>
            <person name="Aradska J."/>
            <person name="Bulat T."/>
            <person name="Smidak R."/>
            <person name="Sarate P."/>
            <person name="Gangsoo J."/>
            <person name="Sialana F."/>
            <person name="Bilban M."/>
            <person name="Lubec G."/>
        </authorList>
    </citation>
    <scope>NUCLEOTIDE SEQUENCE</scope>
    <source>
        <tissue evidence="1">Skin</tissue>
    </source>
</reference>
<organism evidence="1">
    <name type="scientific">Arion vulgaris</name>
    <dbReference type="NCBI Taxonomy" id="1028688"/>
    <lineage>
        <taxon>Eukaryota</taxon>
        <taxon>Metazoa</taxon>
        <taxon>Spiralia</taxon>
        <taxon>Lophotrochozoa</taxon>
        <taxon>Mollusca</taxon>
        <taxon>Gastropoda</taxon>
        <taxon>Heterobranchia</taxon>
        <taxon>Euthyneura</taxon>
        <taxon>Panpulmonata</taxon>
        <taxon>Eupulmonata</taxon>
        <taxon>Stylommatophora</taxon>
        <taxon>Helicina</taxon>
        <taxon>Arionoidea</taxon>
        <taxon>Arionidae</taxon>
        <taxon>Arion</taxon>
    </lineage>
</organism>
<accession>A0A0B6XUL9</accession>
<gene>
    <name evidence="1" type="primary">ORF2072</name>
</gene>
<sequence>KTRKHTGQDLASPPYGTLRMHICLVIEDSIFSVIKSTEYISARSESVRRIP</sequence>
<evidence type="ECO:0000313" key="1">
    <source>
        <dbReference type="EMBL" id="CEK47722.1"/>
    </source>
</evidence>
<feature type="non-terminal residue" evidence="1">
    <location>
        <position position="1"/>
    </location>
</feature>
<protein>
    <submittedName>
        <fullName evidence="1">Uncharacterized protein</fullName>
    </submittedName>
</protein>
<proteinExistence type="predicted"/>